<accession>A0A445MTV2</accession>
<feature type="chain" id="PRO_5019022586" evidence="3">
    <location>
        <begin position="20"/>
        <end position="160"/>
    </location>
</feature>
<sequence length="160" mass="17338">MKYLLSFCILLLSPTIVMARKPDDPVDRIMPTVIMTLIVGGIAWLISVVKKRNSSTTKKEHTAEEHRSTQTDNPPQKTTANKIDGVGWKLGIAGAVLGGLYGFISTNDLGQGIIYAIGGFSLLGAPFFVFADSDSMFEKILAILFFGGVLIAIIYSVIKK</sequence>
<keyword evidence="2" id="KW-0472">Membrane</keyword>
<gene>
    <name evidence="4" type="ORF">PITCH_A1580051</name>
</gene>
<feature type="transmembrane region" description="Helical" evidence="2">
    <location>
        <begin position="86"/>
        <end position="106"/>
    </location>
</feature>
<name>A0A445MTV2_9BACT</name>
<reference evidence="4" key="1">
    <citation type="submission" date="2018-01" db="EMBL/GenBank/DDBJ databases">
        <authorList>
            <person name="Regsiter A."/>
            <person name="William W."/>
        </authorList>
    </citation>
    <scope>NUCLEOTIDE SEQUENCE</scope>
    <source>
        <strain evidence="4">TRIP AH-1</strain>
    </source>
</reference>
<keyword evidence="3" id="KW-0732">Signal</keyword>
<feature type="signal peptide" evidence="3">
    <location>
        <begin position="1"/>
        <end position="19"/>
    </location>
</feature>
<feature type="transmembrane region" description="Helical" evidence="2">
    <location>
        <begin position="29"/>
        <end position="49"/>
    </location>
</feature>
<keyword evidence="2" id="KW-1133">Transmembrane helix</keyword>
<organism evidence="4">
    <name type="scientific">uncultured Desulfobacterium sp</name>
    <dbReference type="NCBI Taxonomy" id="201089"/>
    <lineage>
        <taxon>Bacteria</taxon>
        <taxon>Pseudomonadati</taxon>
        <taxon>Thermodesulfobacteriota</taxon>
        <taxon>Desulfobacteria</taxon>
        <taxon>Desulfobacterales</taxon>
        <taxon>Desulfobacteriaceae</taxon>
        <taxon>Desulfobacterium</taxon>
        <taxon>environmental samples</taxon>
    </lineage>
</organism>
<evidence type="ECO:0000256" key="3">
    <source>
        <dbReference type="SAM" id="SignalP"/>
    </source>
</evidence>
<feature type="transmembrane region" description="Helical" evidence="2">
    <location>
        <begin position="140"/>
        <end position="158"/>
    </location>
</feature>
<feature type="transmembrane region" description="Helical" evidence="2">
    <location>
        <begin position="112"/>
        <end position="131"/>
    </location>
</feature>
<protein>
    <submittedName>
        <fullName evidence="4">Uncharacterized protein</fullName>
    </submittedName>
</protein>
<feature type="region of interest" description="Disordered" evidence="1">
    <location>
        <begin position="56"/>
        <end position="78"/>
    </location>
</feature>
<evidence type="ECO:0000256" key="1">
    <source>
        <dbReference type="SAM" id="MobiDB-lite"/>
    </source>
</evidence>
<feature type="compositionally biased region" description="Basic and acidic residues" evidence="1">
    <location>
        <begin position="57"/>
        <end position="69"/>
    </location>
</feature>
<evidence type="ECO:0000256" key="2">
    <source>
        <dbReference type="SAM" id="Phobius"/>
    </source>
</evidence>
<dbReference type="EMBL" id="OJIN01000066">
    <property type="protein sequence ID" value="SPD72896.1"/>
    <property type="molecule type" value="Genomic_DNA"/>
</dbReference>
<dbReference type="AlphaFoldDB" id="A0A445MTV2"/>
<keyword evidence="2" id="KW-0812">Transmembrane</keyword>
<proteinExistence type="predicted"/>
<evidence type="ECO:0000313" key="4">
    <source>
        <dbReference type="EMBL" id="SPD72896.1"/>
    </source>
</evidence>